<dbReference type="Proteomes" id="UP000076738">
    <property type="component" value="Unassembled WGS sequence"/>
</dbReference>
<organism evidence="2 3">
    <name type="scientific">Calocera viscosa (strain TUFC12733)</name>
    <dbReference type="NCBI Taxonomy" id="1330018"/>
    <lineage>
        <taxon>Eukaryota</taxon>
        <taxon>Fungi</taxon>
        <taxon>Dikarya</taxon>
        <taxon>Basidiomycota</taxon>
        <taxon>Agaricomycotina</taxon>
        <taxon>Dacrymycetes</taxon>
        <taxon>Dacrymycetales</taxon>
        <taxon>Dacrymycetaceae</taxon>
        <taxon>Calocera</taxon>
    </lineage>
</organism>
<feature type="compositionally biased region" description="Low complexity" evidence="1">
    <location>
        <begin position="140"/>
        <end position="158"/>
    </location>
</feature>
<dbReference type="OrthoDB" id="4121058at2759"/>
<feature type="region of interest" description="Disordered" evidence="1">
    <location>
        <begin position="140"/>
        <end position="244"/>
    </location>
</feature>
<keyword evidence="3" id="KW-1185">Reference proteome</keyword>
<reference evidence="2 3" key="1">
    <citation type="journal article" date="2016" name="Mol. Biol. Evol.">
        <title>Comparative Genomics of Early-Diverging Mushroom-Forming Fungi Provides Insights into the Origins of Lignocellulose Decay Capabilities.</title>
        <authorList>
            <person name="Nagy L.G."/>
            <person name="Riley R."/>
            <person name="Tritt A."/>
            <person name="Adam C."/>
            <person name="Daum C."/>
            <person name="Floudas D."/>
            <person name="Sun H."/>
            <person name="Yadav J.S."/>
            <person name="Pangilinan J."/>
            <person name="Larsson K.H."/>
            <person name="Matsuura K."/>
            <person name="Barry K."/>
            <person name="Labutti K."/>
            <person name="Kuo R."/>
            <person name="Ohm R.A."/>
            <person name="Bhattacharya S.S."/>
            <person name="Shirouzu T."/>
            <person name="Yoshinaga Y."/>
            <person name="Martin F.M."/>
            <person name="Grigoriev I.V."/>
            <person name="Hibbett D.S."/>
        </authorList>
    </citation>
    <scope>NUCLEOTIDE SEQUENCE [LARGE SCALE GENOMIC DNA]</scope>
    <source>
        <strain evidence="2 3">TUFC12733</strain>
    </source>
</reference>
<evidence type="ECO:0000256" key="1">
    <source>
        <dbReference type="SAM" id="MobiDB-lite"/>
    </source>
</evidence>
<accession>A0A167MAK7</accession>
<feature type="compositionally biased region" description="Basic and acidic residues" evidence="1">
    <location>
        <begin position="222"/>
        <end position="242"/>
    </location>
</feature>
<protein>
    <submittedName>
        <fullName evidence="2">Uncharacterized protein</fullName>
    </submittedName>
</protein>
<proteinExistence type="predicted"/>
<feature type="compositionally biased region" description="Polar residues" evidence="1">
    <location>
        <begin position="192"/>
        <end position="206"/>
    </location>
</feature>
<feature type="compositionally biased region" description="Acidic residues" evidence="1">
    <location>
        <begin position="404"/>
        <end position="417"/>
    </location>
</feature>
<gene>
    <name evidence="2" type="ORF">CALVIDRAFT_563983</name>
</gene>
<feature type="region of interest" description="Disordered" evidence="1">
    <location>
        <begin position="379"/>
        <end position="417"/>
    </location>
</feature>
<evidence type="ECO:0000313" key="3">
    <source>
        <dbReference type="Proteomes" id="UP000076738"/>
    </source>
</evidence>
<evidence type="ECO:0000313" key="2">
    <source>
        <dbReference type="EMBL" id="KZO96512.1"/>
    </source>
</evidence>
<name>A0A167MAK7_CALVF</name>
<sequence>MVPPITRDNTFYCCDASSETGFYIELTGDANKRHCHIRAPPSRLRVLLLEQTPQTKDESDHFYTAQLMHYGLKPLKTKAAAKKSLVAALENGKLLVPGHLEQLRRELQAEYAKLYAEAVQMYALDNSMHTLGLGQTTAKQTAKKSSAAPKISSTASISRELPSHNDEPTVAPRYRAKQTAVRGTAFARMSGRSDNGSGSSVQSRAVGSNGPKEGKASSSRTFVKDDTQGEYAIKSDDLHDESPPGWAESMCIKMCPSEKTKRHLWASFDFGVIRGIMRGGPAPTKKGAIWHFNWRGTVGEEHEQAYGPRNIGTITFLGNGQIWGTMSGTAVGLNTVFSGSYVKRPNVVWVKSVAHWKDTWRGINDVAYERENIRRWGKWASDEGTHEQPAASDSSGDENVRDDGEYDGYDEDMDIVY</sequence>
<dbReference type="AlphaFoldDB" id="A0A167MAK7"/>
<dbReference type="EMBL" id="KV417284">
    <property type="protein sequence ID" value="KZO96512.1"/>
    <property type="molecule type" value="Genomic_DNA"/>
</dbReference>